<accession>A0A8J3QRL9</accession>
<evidence type="ECO:0000313" key="3">
    <source>
        <dbReference type="Proteomes" id="UP000642748"/>
    </source>
</evidence>
<evidence type="ECO:0000259" key="1">
    <source>
        <dbReference type="SMART" id="SM00822"/>
    </source>
</evidence>
<dbReference type="Gene3D" id="3.40.50.720">
    <property type="entry name" value="NAD(P)-binding Rossmann-like Domain"/>
    <property type="match status" value="1"/>
</dbReference>
<evidence type="ECO:0000313" key="2">
    <source>
        <dbReference type="EMBL" id="GIH14987.1"/>
    </source>
</evidence>
<dbReference type="PRINTS" id="PR00081">
    <property type="entry name" value="GDHRDH"/>
</dbReference>
<sequence length="298" mass="31325">MSKIIVISGASSGFGALTARALAGAGHTVYAGLRDSAGRNAAQATAARQYATEHNVDLRTVDLDVSSQESVDAAVATILAEQGRLDVVVHNAGHMVTGPTEAFTPEQIAALYDTNVLGTQRLNRAALPHLRERREGLLVWVGSSSTRGGTPPYLGPYFAAKAAMDALAVSYAGELARFGIETAIIVPGAFTHGTNHFANSGHPADLDVVAEYDKLYPNLTEQVAQRLAALEPADADVARVAEAIAEVVDTPAGQRPFRTHIDPSDDGSSVVSAVADRIRAEFLTRIGLQDLLKPHAQG</sequence>
<dbReference type="Pfam" id="PF00106">
    <property type="entry name" value="adh_short"/>
    <property type="match status" value="1"/>
</dbReference>
<keyword evidence="3" id="KW-1185">Reference proteome</keyword>
<name>A0A8J3QRL9_9ACTN</name>
<comment type="caution">
    <text evidence="2">The sequence shown here is derived from an EMBL/GenBank/DDBJ whole genome shotgun (WGS) entry which is preliminary data.</text>
</comment>
<protein>
    <submittedName>
        <fullName evidence="2">Short-chain dehydrogenase/reductase</fullName>
    </submittedName>
</protein>
<proteinExistence type="predicted"/>
<dbReference type="InterPro" id="IPR002347">
    <property type="entry name" value="SDR_fam"/>
</dbReference>
<dbReference type="Proteomes" id="UP000642748">
    <property type="component" value="Unassembled WGS sequence"/>
</dbReference>
<dbReference type="PANTHER" id="PTHR43976">
    <property type="entry name" value="SHORT CHAIN DEHYDROGENASE"/>
    <property type="match status" value="1"/>
</dbReference>
<dbReference type="AlphaFoldDB" id="A0A8J3QRL9"/>
<reference evidence="2" key="1">
    <citation type="submission" date="2021-01" db="EMBL/GenBank/DDBJ databases">
        <title>Whole genome shotgun sequence of Rugosimonospora africana NBRC 104875.</title>
        <authorList>
            <person name="Komaki H."/>
            <person name="Tamura T."/>
        </authorList>
    </citation>
    <scope>NUCLEOTIDE SEQUENCE</scope>
    <source>
        <strain evidence="2">NBRC 104875</strain>
    </source>
</reference>
<dbReference type="SMART" id="SM00822">
    <property type="entry name" value="PKS_KR"/>
    <property type="match status" value="1"/>
</dbReference>
<dbReference type="PANTHER" id="PTHR43976:SF9">
    <property type="entry name" value="OXIDOREDUCTASE"/>
    <property type="match status" value="1"/>
</dbReference>
<dbReference type="InterPro" id="IPR036291">
    <property type="entry name" value="NAD(P)-bd_dom_sf"/>
</dbReference>
<dbReference type="EMBL" id="BONZ01000030">
    <property type="protein sequence ID" value="GIH14987.1"/>
    <property type="molecule type" value="Genomic_DNA"/>
</dbReference>
<dbReference type="CDD" id="cd05374">
    <property type="entry name" value="17beta-HSD-like_SDR_c"/>
    <property type="match status" value="1"/>
</dbReference>
<feature type="domain" description="Ketoreductase" evidence="1">
    <location>
        <begin position="3"/>
        <end position="193"/>
    </location>
</feature>
<organism evidence="2 3">
    <name type="scientific">Rugosimonospora africana</name>
    <dbReference type="NCBI Taxonomy" id="556532"/>
    <lineage>
        <taxon>Bacteria</taxon>
        <taxon>Bacillati</taxon>
        <taxon>Actinomycetota</taxon>
        <taxon>Actinomycetes</taxon>
        <taxon>Micromonosporales</taxon>
        <taxon>Micromonosporaceae</taxon>
        <taxon>Rugosimonospora</taxon>
    </lineage>
</organism>
<dbReference type="InterPro" id="IPR051911">
    <property type="entry name" value="SDR_oxidoreductase"/>
</dbReference>
<dbReference type="SUPFAM" id="SSF51735">
    <property type="entry name" value="NAD(P)-binding Rossmann-fold domains"/>
    <property type="match status" value="1"/>
</dbReference>
<dbReference type="RefSeq" id="WP_203918629.1">
    <property type="nucleotide sequence ID" value="NZ_BONZ01000030.1"/>
</dbReference>
<dbReference type="InterPro" id="IPR057326">
    <property type="entry name" value="KR_dom"/>
</dbReference>
<gene>
    <name evidence="2" type="ORF">Raf01_31590</name>
</gene>